<evidence type="ECO:0000313" key="1">
    <source>
        <dbReference type="EMBL" id="KAH1114247.1"/>
    </source>
</evidence>
<sequence length="109" mass="11899">MRSKDVVLRSGVRGTELQMGKGDASNKKMANVPVGYDHVAATHKFKRHKVSAVRDFPPGCGRGTASDFGLSRQIAVDQSSQGKCGLSFGFGDYEYLVLYVIRCVLLPYV</sequence>
<name>A0A9D3W795_9ROSI</name>
<gene>
    <name evidence="1" type="ORF">J1N35_007625</name>
</gene>
<dbReference type="AlphaFoldDB" id="A0A9D3W795"/>
<dbReference type="Proteomes" id="UP000828251">
    <property type="component" value="Unassembled WGS sequence"/>
</dbReference>
<evidence type="ECO:0000313" key="2">
    <source>
        <dbReference type="Proteomes" id="UP000828251"/>
    </source>
</evidence>
<accession>A0A9D3W795</accession>
<reference evidence="1 2" key="1">
    <citation type="journal article" date="2021" name="Plant Biotechnol. J.">
        <title>Multi-omics assisted identification of the key and species-specific regulatory components of drought-tolerant mechanisms in Gossypium stocksii.</title>
        <authorList>
            <person name="Yu D."/>
            <person name="Ke L."/>
            <person name="Zhang D."/>
            <person name="Wu Y."/>
            <person name="Sun Y."/>
            <person name="Mei J."/>
            <person name="Sun J."/>
            <person name="Sun Y."/>
        </authorList>
    </citation>
    <scope>NUCLEOTIDE SEQUENCE [LARGE SCALE GENOMIC DNA]</scope>
    <source>
        <strain evidence="2">cv. E1</strain>
        <tissue evidence="1">Leaf</tissue>
    </source>
</reference>
<protein>
    <submittedName>
        <fullName evidence="1">Uncharacterized protein</fullName>
    </submittedName>
</protein>
<keyword evidence="2" id="KW-1185">Reference proteome</keyword>
<dbReference type="EMBL" id="JAIQCV010000003">
    <property type="protein sequence ID" value="KAH1114247.1"/>
    <property type="molecule type" value="Genomic_DNA"/>
</dbReference>
<proteinExistence type="predicted"/>
<comment type="caution">
    <text evidence="1">The sequence shown here is derived from an EMBL/GenBank/DDBJ whole genome shotgun (WGS) entry which is preliminary data.</text>
</comment>
<organism evidence="1 2">
    <name type="scientific">Gossypium stocksii</name>
    <dbReference type="NCBI Taxonomy" id="47602"/>
    <lineage>
        <taxon>Eukaryota</taxon>
        <taxon>Viridiplantae</taxon>
        <taxon>Streptophyta</taxon>
        <taxon>Embryophyta</taxon>
        <taxon>Tracheophyta</taxon>
        <taxon>Spermatophyta</taxon>
        <taxon>Magnoliopsida</taxon>
        <taxon>eudicotyledons</taxon>
        <taxon>Gunneridae</taxon>
        <taxon>Pentapetalae</taxon>
        <taxon>rosids</taxon>
        <taxon>malvids</taxon>
        <taxon>Malvales</taxon>
        <taxon>Malvaceae</taxon>
        <taxon>Malvoideae</taxon>
        <taxon>Gossypium</taxon>
    </lineage>
</organism>